<name>A0A9D4S7I3_DREPO</name>
<protein>
    <submittedName>
        <fullName evidence="2">Uncharacterized protein</fullName>
    </submittedName>
</protein>
<evidence type="ECO:0000256" key="1">
    <source>
        <dbReference type="SAM" id="MobiDB-lite"/>
    </source>
</evidence>
<dbReference type="AlphaFoldDB" id="A0A9D4S7I3"/>
<sequence>MYVFDMGAKLWRYRQNMRDHLSSSSTAVHDSSLSMSVMQPPDISNTRYRSVDEEPIASLQLPSLPTSGENLNQSSLLACHQPRQVATTMANTNVMQPT</sequence>
<organism evidence="2 3">
    <name type="scientific">Dreissena polymorpha</name>
    <name type="common">Zebra mussel</name>
    <name type="synonym">Mytilus polymorpha</name>
    <dbReference type="NCBI Taxonomy" id="45954"/>
    <lineage>
        <taxon>Eukaryota</taxon>
        <taxon>Metazoa</taxon>
        <taxon>Spiralia</taxon>
        <taxon>Lophotrochozoa</taxon>
        <taxon>Mollusca</taxon>
        <taxon>Bivalvia</taxon>
        <taxon>Autobranchia</taxon>
        <taxon>Heteroconchia</taxon>
        <taxon>Euheterodonta</taxon>
        <taxon>Imparidentia</taxon>
        <taxon>Neoheterodontei</taxon>
        <taxon>Myida</taxon>
        <taxon>Dreissenoidea</taxon>
        <taxon>Dreissenidae</taxon>
        <taxon>Dreissena</taxon>
    </lineage>
</organism>
<evidence type="ECO:0000313" key="3">
    <source>
        <dbReference type="Proteomes" id="UP000828390"/>
    </source>
</evidence>
<evidence type="ECO:0000313" key="2">
    <source>
        <dbReference type="EMBL" id="KAH3893490.1"/>
    </source>
</evidence>
<reference evidence="2" key="1">
    <citation type="journal article" date="2019" name="bioRxiv">
        <title>The Genome of the Zebra Mussel, Dreissena polymorpha: A Resource for Invasive Species Research.</title>
        <authorList>
            <person name="McCartney M.A."/>
            <person name="Auch B."/>
            <person name="Kono T."/>
            <person name="Mallez S."/>
            <person name="Zhang Y."/>
            <person name="Obille A."/>
            <person name="Becker A."/>
            <person name="Abrahante J.E."/>
            <person name="Garbe J."/>
            <person name="Badalamenti J.P."/>
            <person name="Herman A."/>
            <person name="Mangelson H."/>
            <person name="Liachko I."/>
            <person name="Sullivan S."/>
            <person name="Sone E.D."/>
            <person name="Koren S."/>
            <person name="Silverstein K.A.T."/>
            <person name="Beckman K.B."/>
            <person name="Gohl D.M."/>
        </authorList>
    </citation>
    <scope>NUCLEOTIDE SEQUENCE</scope>
    <source>
        <strain evidence="2">Duluth1</strain>
        <tissue evidence="2">Whole animal</tissue>
    </source>
</reference>
<keyword evidence="3" id="KW-1185">Reference proteome</keyword>
<proteinExistence type="predicted"/>
<feature type="region of interest" description="Disordered" evidence="1">
    <location>
        <begin position="23"/>
        <end position="45"/>
    </location>
</feature>
<accession>A0A9D4S7I3</accession>
<dbReference type="Proteomes" id="UP000828390">
    <property type="component" value="Unassembled WGS sequence"/>
</dbReference>
<reference evidence="2" key="2">
    <citation type="submission" date="2020-11" db="EMBL/GenBank/DDBJ databases">
        <authorList>
            <person name="McCartney M.A."/>
            <person name="Auch B."/>
            <person name="Kono T."/>
            <person name="Mallez S."/>
            <person name="Becker A."/>
            <person name="Gohl D.M."/>
            <person name="Silverstein K.A.T."/>
            <person name="Koren S."/>
            <person name="Bechman K.B."/>
            <person name="Herman A."/>
            <person name="Abrahante J.E."/>
            <person name="Garbe J."/>
        </authorList>
    </citation>
    <scope>NUCLEOTIDE SEQUENCE</scope>
    <source>
        <strain evidence="2">Duluth1</strain>
        <tissue evidence="2">Whole animal</tissue>
    </source>
</reference>
<gene>
    <name evidence="2" type="ORF">DPMN_017637</name>
</gene>
<comment type="caution">
    <text evidence="2">The sequence shown here is derived from an EMBL/GenBank/DDBJ whole genome shotgun (WGS) entry which is preliminary data.</text>
</comment>
<dbReference type="EMBL" id="JAIWYP010000001">
    <property type="protein sequence ID" value="KAH3893490.1"/>
    <property type="molecule type" value="Genomic_DNA"/>
</dbReference>